<dbReference type="OrthoDB" id="191139at2759"/>
<keyword evidence="2" id="KW-0560">Oxidoreductase</keyword>
<dbReference type="GO" id="GO:0016491">
    <property type="term" value="F:oxidoreductase activity"/>
    <property type="evidence" value="ECO:0007669"/>
    <property type="project" value="UniProtKB-KW"/>
</dbReference>
<sequence>MDAVRNTIAENLGGPAEKLATTQWSLEQCPDLSGKVAVVTGGSEGIGYGVTYTLLKNNIDKLYIISMSQEVVDGAKDAIAKELGQDKADRTHFLQCDLADWKRVKDIAEQIKSENNRLDILVNNAGRGIQTFAITEYGVDRHMALNHMGHVILTSHLLPLMKETAEKHDVVVRISNQASNIHQSAPSDTKFESLEELNQDIGPNPLYGRSKLANILYARYPLAGYAMAVGMEPFKKDQFQGAVPTVYAVTTTKASGQYICPPAVIEDGSEMSRDDALADRLMELTRKVVMEATKRESADKGCPFDDLVLH</sequence>
<dbReference type="InterPro" id="IPR002347">
    <property type="entry name" value="SDR_fam"/>
</dbReference>
<dbReference type="Proteomes" id="UP000813385">
    <property type="component" value="Unassembled WGS sequence"/>
</dbReference>
<reference evidence="3" key="1">
    <citation type="journal article" date="2021" name="Nat. Commun.">
        <title>Genetic determinants of endophytism in the Arabidopsis root mycobiome.</title>
        <authorList>
            <person name="Mesny F."/>
            <person name="Miyauchi S."/>
            <person name="Thiergart T."/>
            <person name="Pickel B."/>
            <person name="Atanasova L."/>
            <person name="Karlsson M."/>
            <person name="Huettel B."/>
            <person name="Barry K.W."/>
            <person name="Haridas S."/>
            <person name="Chen C."/>
            <person name="Bauer D."/>
            <person name="Andreopoulos W."/>
            <person name="Pangilinan J."/>
            <person name="LaButti K."/>
            <person name="Riley R."/>
            <person name="Lipzen A."/>
            <person name="Clum A."/>
            <person name="Drula E."/>
            <person name="Henrissat B."/>
            <person name="Kohler A."/>
            <person name="Grigoriev I.V."/>
            <person name="Martin F.M."/>
            <person name="Hacquard S."/>
        </authorList>
    </citation>
    <scope>NUCLEOTIDE SEQUENCE</scope>
    <source>
        <strain evidence="3">MPI-CAGE-AT-0016</strain>
    </source>
</reference>
<organism evidence="3 4">
    <name type="scientific">Plectosphaerella cucumerina</name>
    <dbReference type="NCBI Taxonomy" id="40658"/>
    <lineage>
        <taxon>Eukaryota</taxon>
        <taxon>Fungi</taxon>
        <taxon>Dikarya</taxon>
        <taxon>Ascomycota</taxon>
        <taxon>Pezizomycotina</taxon>
        <taxon>Sordariomycetes</taxon>
        <taxon>Hypocreomycetidae</taxon>
        <taxon>Glomerellales</taxon>
        <taxon>Plectosphaerellaceae</taxon>
        <taxon>Plectosphaerella</taxon>
    </lineage>
</organism>
<dbReference type="SUPFAM" id="SSF51735">
    <property type="entry name" value="NAD(P)-binding Rossmann-fold domains"/>
    <property type="match status" value="1"/>
</dbReference>
<proteinExistence type="inferred from homology"/>
<dbReference type="PANTHER" id="PTHR24320:SF33">
    <property type="entry name" value="OXIDOREDUCTASE BLI-4, MITOCHONDRIAL-RELATED"/>
    <property type="match status" value="1"/>
</dbReference>
<comment type="caution">
    <text evidence="3">The sequence shown here is derived from an EMBL/GenBank/DDBJ whole genome shotgun (WGS) entry which is preliminary data.</text>
</comment>
<accession>A0A8K0T412</accession>
<keyword evidence="4" id="KW-1185">Reference proteome</keyword>
<dbReference type="PRINTS" id="PR00081">
    <property type="entry name" value="GDHRDH"/>
</dbReference>
<evidence type="ECO:0000256" key="2">
    <source>
        <dbReference type="ARBA" id="ARBA00023002"/>
    </source>
</evidence>
<dbReference type="PANTHER" id="PTHR24320">
    <property type="entry name" value="RETINOL DEHYDROGENASE"/>
    <property type="match status" value="1"/>
</dbReference>
<dbReference type="Pfam" id="PF00106">
    <property type="entry name" value="adh_short"/>
    <property type="match status" value="1"/>
</dbReference>
<comment type="similarity">
    <text evidence="1">Belongs to the short-chain dehydrogenases/reductases (SDR) family.</text>
</comment>
<protein>
    <submittedName>
        <fullName evidence="3">Retinol dehydrogenase 12</fullName>
    </submittedName>
</protein>
<dbReference type="AlphaFoldDB" id="A0A8K0T412"/>
<dbReference type="EMBL" id="JAGPXD010000007">
    <property type="protein sequence ID" value="KAH7347377.1"/>
    <property type="molecule type" value="Genomic_DNA"/>
</dbReference>
<dbReference type="InterPro" id="IPR036291">
    <property type="entry name" value="NAD(P)-bd_dom_sf"/>
</dbReference>
<evidence type="ECO:0000313" key="4">
    <source>
        <dbReference type="Proteomes" id="UP000813385"/>
    </source>
</evidence>
<dbReference type="Gene3D" id="3.40.50.720">
    <property type="entry name" value="NAD(P)-binding Rossmann-like Domain"/>
    <property type="match status" value="1"/>
</dbReference>
<evidence type="ECO:0000313" key="3">
    <source>
        <dbReference type="EMBL" id="KAH7347377.1"/>
    </source>
</evidence>
<evidence type="ECO:0000256" key="1">
    <source>
        <dbReference type="ARBA" id="ARBA00006484"/>
    </source>
</evidence>
<name>A0A8K0T412_9PEZI</name>
<gene>
    <name evidence="3" type="ORF">B0T11DRAFT_359734</name>
</gene>